<dbReference type="PROSITE" id="PS51257">
    <property type="entry name" value="PROKAR_LIPOPROTEIN"/>
    <property type="match status" value="1"/>
</dbReference>
<evidence type="ECO:0000313" key="2">
    <source>
        <dbReference type="EMBL" id="VAW21058.1"/>
    </source>
</evidence>
<proteinExistence type="predicted"/>
<gene>
    <name evidence="2" type="ORF">MNBD_BACTEROID01-1749</name>
</gene>
<dbReference type="PANTHER" id="PTHR24104">
    <property type="entry name" value="E3 UBIQUITIN-PROTEIN LIGASE NHLRC1-RELATED"/>
    <property type="match status" value="1"/>
</dbReference>
<accession>A0A3B0TSV6</accession>
<reference evidence="2" key="1">
    <citation type="submission" date="2018-06" db="EMBL/GenBank/DDBJ databases">
        <authorList>
            <person name="Zhirakovskaya E."/>
        </authorList>
    </citation>
    <scope>NUCLEOTIDE SEQUENCE</scope>
</reference>
<sequence>MNFRLFLLTIFMVSGAYLFYSCSTVKTASTSKKALVIYPSPPDTARIQYLTSFSSSLDFSTKQSKFNKSVFGEDKPKVISKPFGIETHKGKLYICDIDVGGLEVIDFEKNSFDYFIPGGKGELKLPLNCFIDEDDFLYVADGNRRQIVIFNAEREYVSAFGQEGDYKPTDVFVYDNKIWVTNIRNNKIDVYEKAPPNKLLYSFPDLGEGEEGALFQPTNIFINDNKVYVTDFGDFKIKKYTHKGEYLSSVGSYGRNIGQFVRPKGIAVDRDSNLYVVDTGFENTQIFNEAGQLLMFFGGTYQGPGGMYLPAGIAIDYDDLNYFQKYVDSDYLLKYLIFITNQYGPDKVSVYGAIELK</sequence>
<protein>
    <submittedName>
        <fullName evidence="2">NHL repeat domain protein</fullName>
    </submittedName>
</protein>
<dbReference type="AlphaFoldDB" id="A0A3B0TSV6"/>
<dbReference type="InterPro" id="IPR050952">
    <property type="entry name" value="TRIM-NHL_E3_ligases"/>
</dbReference>
<dbReference type="PROSITE" id="PS51125">
    <property type="entry name" value="NHL"/>
    <property type="match status" value="1"/>
</dbReference>
<name>A0A3B0TSV6_9ZZZZ</name>
<dbReference type="SUPFAM" id="SSF63829">
    <property type="entry name" value="Calcium-dependent phosphotriesterase"/>
    <property type="match status" value="1"/>
</dbReference>
<evidence type="ECO:0000256" key="1">
    <source>
        <dbReference type="ARBA" id="ARBA00022737"/>
    </source>
</evidence>
<keyword evidence="1" id="KW-0677">Repeat</keyword>
<organism evidence="2">
    <name type="scientific">hydrothermal vent metagenome</name>
    <dbReference type="NCBI Taxonomy" id="652676"/>
    <lineage>
        <taxon>unclassified sequences</taxon>
        <taxon>metagenomes</taxon>
        <taxon>ecological metagenomes</taxon>
    </lineage>
</organism>
<dbReference type="EMBL" id="UOEP01000134">
    <property type="protein sequence ID" value="VAW21058.1"/>
    <property type="molecule type" value="Genomic_DNA"/>
</dbReference>
<dbReference type="Gene3D" id="2.120.10.30">
    <property type="entry name" value="TolB, C-terminal domain"/>
    <property type="match status" value="2"/>
</dbReference>
<dbReference type="InterPro" id="IPR011042">
    <property type="entry name" value="6-blade_b-propeller_TolB-like"/>
</dbReference>
<dbReference type="PANTHER" id="PTHR24104:SF25">
    <property type="entry name" value="PROTEIN LIN-41"/>
    <property type="match status" value="1"/>
</dbReference>
<dbReference type="GO" id="GO:0008270">
    <property type="term" value="F:zinc ion binding"/>
    <property type="evidence" value="ECO:0007669"/>
    <property type="project" value="UniProtKB-KW"/>
</dbReference>
<dbReference type="InterPro" id="IPR001258">
    <property type="entry name" value="NHL_repeat"/>
</dbReference>